<dbReference type="PROSITE" id="PS50118">
    <property type="entry name" value="HMG_BOX_2"/>
    <property type="match status" value="1"/>
</dbReference>
<dbReference type="SMART" id="SM00398">
    <property type="entry name" value="HMG"/>
    <property type="match status" value="1"/>
</dbReference>
<dbReference type="Pfam" id="PF00505">
    <property type="entry name" value="HMG_box"/>
    <property type="match status" value="1"/>
</dbReference>
<reference evidence="5" key="1">
    <citation type="submission" date="2021-01" db="EMBL/GenBank/DDBJ databases">
        <authorList>
            <person name="Corre E."/>
            <person name="Pelletier E."/>
            <person name="Niang G."/>
            <person name="Scheremetjew M."/>
            <person name="Finn R."/>
            <person name="Kale V."/>
            <person name="Holt S."/>
            <person name="Cochrane G."/>
            <person name="Meng A."/>
            <person name="Brown T."/>
            <person name="Cohen L."/>
        </authorList>
    </citation>
    <scope>NUCLEOTIDE SEQUENCE</scope>
    <source>
        <strain evidence="5">Isolate 1302-5</strain>
    </source>
</reference>
<feature type="domain" description="HMG box" evidence="4">
    <location>
        <begin position="42"/>
        <end position="112"/>
    </location>
</feature>
<feature type="compositionally biased region" description="Low complexity" evidence="3">
    <location>
        <begin position="221"/>
        <end position="261"/>
    </location>
</feature>
<evidence type="ECO:0000259" key="4">
    <source>
        <dbReference type="PROSITE" id="PS50118"/>
    </source>
</evidence>
<dbReference type="PANTHER" id="PTHR48112">
    <property type="entry name" value="HIGH MOBILITY GROUP PROTEIN DSP1"/>
    <property type="match status" value="1"/>
</dbReference>
<feature type="region of interest" description="Disordered" evidence="3">
    <location>
        <begin position="1"/>
        <end position="46"/>
    </location>
</feature>
<organism evidence="5">
    <name type="scientific">Odontella aurita</name>
    <dbReference type="NCBI Taxonomy" id="265563"/>
    <lineage>
        <taxon>Eukaryota</taxon>
        <taxon>Sar</taxon>
        <taxon>Stramenopiles</taxon>
        <taxon>Ochrophyta</taxon>
        <taxon>Bacillariophyta</taxon>
        <taxon>Mediophyceae</taxon>
        <taxon>Biddulphiophycidae</taxon>
        <taxon>Eupodiscales</taxon>
        <taxon>Odontellaceae</taxon>
        <taxon>Odontella</taxon>
    </lineage>
</organism>
<feature type="region of interest" description="Disordered" evidence="3">
    <location>
        <begin position="196"/>
        <end position="265"/>
    </location>
</feature>
<dbReference type="InterPro" id="IPR050342">
    <property type="entry name" value="HMGB"/>
</dbReference>
<evidence type="ECO:0000256" key="1">
    <source>
        <dbReference type="ARBA" id="ARBA00023125"/>
    </source>
</evidence>
<feature type="compositionally biased region" description="Basic residues" evidence="3">
    <location>
        <begin position="25"/>
        <end position="44"/>
    </location>
</feature>
<dbReference type="SUPFAM" id="SSF47095">
    <property type="entry name" value="HMG-box"/>
    <property type="match status" value="1"/>
</dbReference>
<evidence type="ECO:0000256" key="2">
    <source>
        <dbReference type="PROSITE-ProRule" id="PRU00267"/>
    </source>
</evidence>
<protein>
    <recommendedName>
        <fullName evidence="4">HMG box domain-containing protein</fullName>
    </recommendedName>
</protein>
<dbReference type="CDD" id="cd00084">
    <property type="entry name" value="HMG-box_SF"/>
    <property type="match status" value="1"/>
</dbReference>
<feature type="compositionally biased region" description="Polar residues" evidence="3">
    <location>
        <begin position="202"/>
        <end position="214"/>
    </location>
</feature>
<evidence type="ECO:0000256" key="3">
    <source>
        <dbReference type="SAM" id="MobiDB-lite"/>
    </source>
</evidence>
<dbReference type="Gene3D" id="1.10.30.10">
    <property type="entry name" value="High mobility group box domain"/>
    <property type="match status" value="1"/>
</dbReference>
<name>A0A7S4KCP8_9STRA</name>
<keyword evidence="1 2" id="KW-0238">DNA-binding</keyword>
<dbReference type="GO" id="GO:0003677">
    <property type="term" value="F:DNA binding"/>
    <property type="evidence" value="ECO:0007669"/>
    <property type="project" value="UniProtKB-UniRule"/>
</dbReference>
<dbReference type="PANTHER" id="PTHR48112:SF22">
    <property type="entry name" value="MITOCHONDRIAL TRANSCRIPTION FACTOR A, ISOFORM B"/>
    <property type="match status" value="1"/>
</dbReference>
<accession>A0A7S4KCP8</accession>
<dbReference type="InterPro" id="IPR009071">
    <property type="entry name" value="HMG_box_dom"/>
</dbReference>
<dbReference type="AlphaFoldDB" id="A0A7S4KCP8"/>
<gene>
    <name evidence="5" type="ORF">OAUR00152_LOCUS43050</name>
</gene>
<proteinExistence type="predicted"/>
<evidence type="ECO:0000313" key="5">
    <source>
        <dbReference type="EMBL" id="CAE2290793.1"/>
    </source>
</evidence>
<keyword evidence="2" id="KW-0539">Nucleus</keyword>
<feature type="DNA-binding region" description="HMG box" evidence="2">
    <location>
        <begin position="42"/>
        <end position="112"/>
    </location>
</feature>
<dbReference type="InterPro" id="IPR036910">
    <property type="entry name" value="HMG_box_dom_sf"/>
</dbReference>
<dbReference type="EMBL" id="HBKQ01063089">
    <property type="protein sequence ID" value="CAE2290793.1"/>
    <property type="molecule type" value="Transcribed_RNA"/>
</dbReference>
<sequence length="341" mass="37581">MAIADGTNCNKEPGRTPAAPSSSTRKLKKDKKWTWKKPKGKPKRPLSAYNLFFQEERKRFHSSGSYKKDEFVSLVKTIAAKWMTLGKNERAPFDEMAAVEKDRYRREVAVWHTEEDAKQKVKDLREGLAEQRRGGGAPPDIPKMDATSFATAPLTSRVHRQVTPDACTLPHFEYGRFVAPKSFSGKSSLVTIGESTEGAFSRRSSLGSVDSNTALPPPMPSEFASHWSSSSHQSSTPSFPRPSHSSLYPPPSMSSSSSLLTSDDESSENLGSFLDDFNKAMLKKCSTTASAPPLQIINQTEPGRPRKVVLSSTGANMLTTTQAELDDDCKELMLEIFGEAR</sequence>
<dbReference type="GO" id="GO:0005634">
    <property type="term" value="C:nucleus"/>
    <property type="evidence" value="ECO:0007669"/>
    <property type="project" value="UniProtKB-UniRule"/>
</dbReference>